<keyword evidence="1" id="KW-0812">Transmembrane</keyword>
<feature type="transmembrane region" description="Helical" evidence="1">
    <location>
        <begin position="240"/>
        <end position="258"/>
    </location>
</feature>
<dbReference type="PANTHER" id="PTHR31061:SF24">
    <property type="entry name" value="LD22376P"/>
    <property type="match status" value="1"/>
</dbReference>
<feature type="transmembrane region" description="Helical" evidence="1">
    <location>
        <begin position="555"/>
        <end position="575"/>
    </location>
</feature>
<gene>
    <name evidence="3" type="ORF">Adt_04398</name>
</gene>
<name>A0ABD1W173_9LAMI</name>
<feature type="transmembrane region" description="Helical" evidence="1">
    <location>
        <begin position="453"/>
        <end position="474"/>
    </location>
</feature>
<accession>A0ABD1W173</accession>
<feature type="transmembrane region" description="Helical" evidence="1">
    <location>
        <begin position="513"/>
        <end position="535"/>
    </location>
</feature>
<evidence type="ECO:0000256" key="1">
    <source>
        <dbReference type="SAM" id="Phobius"/>
    </source>
</evidence>
<feature type="transmembrane region" description="Helical" evidence="1">
    <location>
        <begin position="486"/>
        <end position="507"/>
    </location>
</feature>
<dbReference type="Pfam" id="PF07786">
    <property type="entry name" value="HGSNAT_cat"/>
    <property type="match status" value="1"/>
</dbReference>
<evidence type="ECO:0000313" key="3">
    <source>
        <dbReference type="EMBL" id="KAL2543420.1"/>
    </source>
</evidence>
<evidence type="ECO:0000313" key="4">
    <source>
        <dbReference type="Proteomes" id="UP001604336"/>
    </source>
</evidence>
<reference evidence="4" key="1">
    <citation type="submission" date="2024-07" db="EMBL/GenBank/DDBJ databases">
        <title>Two chromosome-level genome assemblies of Korean endemic species Abeliophyllum distichum and Forsythia ovata (Oleaceae).</title>
        <authorList>
            <person name="Jang H."/>
        </authorList>
    </citation>
    <scope>NUCLEOTIDE SEQUENCE [LARGE SCALE GENOMIC DNA]</scope>
</reference>
<dbReference type="PANTHER" id="PTHR31061">
    <property type="entry name" value="LD22376P"/>
    <property type="match status" value="1"/>
</dbReference>
<protein>
    <recommendedName>
        <fullName evidence="2">Heparan-alpha-glucosaminide N-acetyltransferase catalytic domain-containing protein</fullName>
    </recommendedName>
</protein>
<evidence type="ECO:0000259" key="2">
    <source>
        <dbReference type="Pfam" id="PF07786"/>
    </source>
</evidence>
<dbReference type="InterPro" id="IPR012429">
    <property type="entry name" value="HGSNAT_cat"/>
</dbReference>
<dbReference type="Proteomes" id="UP001604336">
    <property type="component" value="Unassembled WGS sequence"/>
</dbReference>
<keyword evidence="4" id="KW-1185">Reference proteome</keyword>
<feature type="transmembrane region" description="Helical" evidence="1">
    <location>
        <begin position="309"/>
        <end position="327"/>
    </location>
</feature>
<comment type="caution">
    <text evidence="3">The sequence shown here is derived from an EMBL/GenBank/DDBJ whole genome shotgun (WGS) entry which is preliminary data.</text>
</comment>
<dbReference type="AlphaFoldDB" id="A0ABD1W173"/>
<sequence>MNLLKTCSARNKPRSFALLPLGPRQSSHASPHWDSASLTCLSHWDSASLSHASPTGTSASLHMPLPLGLDNLHMPLPLGLGNSSHGLSQLGLGNLLMPLPLGLGSLSHASPTGTRQSSHASPTGTRQSSLCLSHWDSAIFLCLSHWDSAIFTCLPHWDSARIQRYPQASNLRHTRLAAGAKDCRNAASSCKASTSGTTRLVSLDVFRGLTVVLMIRVDNAGGFFPSINHSPWNGLTLEDFVMPFFLFMFGVSLGLAYKNLTCRGAASKKAMIRALKLLCLGVFLQGGYFHGINNLTYGVDMYQIRWMGILSRIAIGYFLAAACEIWLRSDDKVNSELSLLRKYQRQWVAVLMLTALYLLLLYGLYVPDWEYQIPIEASSSAKVYSVKCGVRGDTEPACNVVGMIDRKILGIHHLYGRPIYARTKQCSINSPDYGPLPPDAPSWCQAPFEPEGLLSTVMATVSCLVGLQYGHIIVHFKDHKARLLQWFVPSCCLVALGVMCDLFGMHINKVLYSFSYMCFTTGAAGILFSAIYIMVDVYGYRRLTVVLEWMGMHALMIFILVACNVIPLILQGFYWGQPHNNILTSIGIGAHA</sequence>
<feature type="transmembrane region" description="Helical" evidence="1">
    <location>
        <begin position="347"/>
        <end position="365"/>
    </location>
</feature>
<organism evidence="3 4">
    <name type="scientific">Abeliophyllum distichum</name>
    <dbReference type="NCBI Taxonomy" id="126358"/>
    <lineage>
        <taxon>Eukaryota</taxon>
        <taxon>Viridiplantae</taxon>
        <taxon>Streptophyta</taxon>
        <taxon>Embryophyta</taxon>
        <taxon>Tracheophyta</taxon>
        <taxon>Spermatophyta</taxon>
        <taxon>Magnoliopsida</taxon>
        <taxon>eudicotyledons</taxon>
        <taxon>Gunneridae</taxon>
        <taxon>Pentapetalae</taxon>
        <taxon>asterids</taxon>
        <taxon>lamiids</taxon>
        <taxon>Lamiales</taxon>
        <taxon>Oleaceae</taxon>
        <taxon>Forsythieae</taxon>
        <taxon>Abeliophyllum</taxon>
    </lineage>
</organism>
<proteinExistence type="predicted"/>
<dbReference type="EMBL" id="JBFOLK010000001">
    <property type="protein sequence ID" value="KAL2543420.1"/>
    <property type="molecule type" value="Genomic_DNA"/>
</dbReference>
<keyword evidence="1" id="KW-0472">Membrane</keyword>
<feature type="transmembrane region" description="Helical" evidence="1">
    <location>
        <begin position="270"/>
        <end position="289"/>
    </location>
</feature>
<keyword evidence="1" id="KW-1133">Transmembrane helix</keyword>
<feature type="domain" description="Heparan-alpha-glucosaminide N-acetyltransferase catalytic" evidence="2">
    <location>
        <begin position="199"/>
        <end position="319"/>
    </location>
</feature>